<name>A0A0G4F6Y5_9ALVE</name>
<feature type="domain" description="AMP-dependent synthetase/ligase" evidence="3">
    <location>
        <begin position="43"/>
        <end position="428"/>
    </location>
</feature>
<feature type="transmembrane region" description="Helical" evidence="2">
    <location>
        <begin position="1040"/>
        <end position="1062"/>
    </location>
</feature>
<feature type="region of interest" description="Disordered" evidence="1">
    <location>
        <begin position="450"/>
        <end position="469"/>
    </location>
</feature>
<dbReference type="PANTHER" id="PTHR22754">
    <property type="entry name" value="DISCO-INTERACTING PROTEIN 2 DIP2 -RELATED"/>
    <property type="match status" value="1"/>
</dbReference>
<evidence type="ECO:0008006" key="7">
    <source>
        <dbReference type="Google" id="ProtNLM"/>
    </source>
</evidence>
<feature type="domain" description="Carrier" evidence="4">
    <location>
        <begin position="670"/>
        <end position="714"/>
    </location>
</feature>
<dbReference type="SUPFAM" id="SSF56801">
    <property type="entry name" value="Acetyl-CoA synthetase-like"/>
    <property type="match status" value="1"/>
</dbReference>
<feature type="transmembrane region" description="Helical" evidence="2">
    <location>
        <begin position="804"/>
        <end position="828"/>
    </location>
</feature>
<dbReference type="Gene3D" id="2.160.10.10">
    <property type="entry name" value="Hexapeptide repeat proteins"/>
    <property type="match status" value="1"/>
</dbReference>
<feature type="domain" description="AMP-binding enzyme C-terminal" evidence="5">
    <location>
        <begin position="535"/>
        <end position="645"/>
    </location>
</feature>
<organism evidence="6">
    <name type="scientific">Chromera velia CCMP2878</name>
    <dbReference type="NCBI Taxonomy" id="1169474"/>
    <lineage>
        <taxon>Eukaryota</taxon>
        <taxon>Sar</taxon>
        <taxon>Alveolata</taxon>
        <taxon>Colpodellida</taxon>
        <taxon>Chromeraceae</taxon>
        <taxon>Chromera</taxon>
    </lineage>
</organism>
<feature type="transmembrane region" description="Helical" evidence="2">
    <location>
        <begin position="1408"/>
        <end position="1434"/>
    </location>
</feature>
<evidence type="ECO:0000256" key="1">
    <source>
        <dbReference type="SAM" id="MobiDB-lite"/>
    </source>
</evidence>
<reference evidence="6" key="1">
    <citation type="submission" date="2014-11" db="EMBL/GenBank/DDBJ databases">
        <authorList>
            <person name="Otto D Thomas"/>
            <person name="Naeem Raeece"/>
        </authorList>
    </citation>
    <scope>NUCLEOTIDE SEQUENCE</scope>
</reference>
<dbReference type="InterPro" id="IPR020845">
    <property type="entry name" value="AMP-binding_CS"/>
</dbReference>
<dbReference type="PROSITE" id="PS00455">
    <property type="entry name" value="AMP_BINDING"/>
    <property type="match status" value="1"/>
</dbReference>
<keyword evidence="2" id="KW-0812">Transmembrane</keyword>
<evidence type="ECO:0000256" key="2">
    <source>
        <dbReference type="SAM" id="Phobius"/>
    </source>
</evidence>
<keyword evidence="2" id="KW-0472">Membrane</keyword>
<dbReference type="Gene3D" id="3.40.50.12780">
    <property type="entry name" value="N-terminal domain of ligase-like"/>
    <property type="match status" value="1"/>
</dbReference>
<keyword evidence="2" id="KW-1133">Transmembrane helix</keyword>
<dbReference type="InterPro" id="IPR009081">
    <property type="entry name" value="PP-bd_ACP"/>
</dbReference>
<feature type="region of interest" description="Disordered" evidence="1">
    <location>
        <begin position="1"/>
        <end position="20"/>
    </location>
</feature>
<dbReference type="VEuPathDB" id="CryptoDB:Cvel_15395"/>
<feature type="transmembrane region" description="Helical" evidence="2">
    <location>
        <begin position="997"/>
        <end position="1020"/>
    </location>
</feature>
<proteinExistence type="predicted"/>
<dbReference type="InterPro" id="IPR000873">
    <property type="entry name" value="AMP-dep_synth/lig_dom"/>
</dbReference>
<dbReference type="Pfam" id="PF00550">
    <property type="entry name" value="PP-binding"/>
    <property type="match status" value="1"/>
</dbReference>
<dbReference type="PANTHER" id="PTHR22754:SF32">
    <property type="entry name" value="DISCO-INTERACTING PROTEIN 2"/>
    <property type="match status" value="1"/>
</dbReference>
<feature type="transmembrane region" description="Helical" evidence="2">
    <location>
        <begin position="1365"/>
        <end position="1388"/>
    </location>
</feature>
<protein>
    <recommendedName>
        <fullName evidence="7">Carrier domain-containing protein</fullName>
    </recommendedName>
</protein>
<dbReference type="InterPro" id="IPR042099">
    <property type="entry name" value="ANL_N_sf"/>
</dbReference>
<dbReference type="InterPro" id="IPR045851">
    <property type="entry name" value="AMP-bd_C_sf"/>
</dbReference>
<dbReference type="SUPFAM" id="SSF51161">
    <property type="entry name" value="Trimeric LpxA-like enzymes"/>
    <property type="match status" value="1"/>
</dbReference>
<feature type="region of interest" description="Disordered" evidence="1">
    <location>
        <begin position="1306"/>
        <end position="1351"/>
    </location>
</feature>
<evidence type="ECO:0000259" key="3">
    <source>
        <dbReference type="Pfam" id="PF00501"/>
    </source>
</evidence>
<dbReference type="Pfam" id="PF23024">
    <property type="entry name" value="AMP-dom_DIP2-like"/>
    <property type="match status" value="1"/>
</dbReference>
<gene>
    <name evidence="6" type="ORF">Cvel_15395</name>
</gene>
<dbReference type="Pfam" id="PF00501">
    <property type="entry name" value="AMP-binding"/>
    <property type="match status" value="1"/>
</dbReference>
<evidence type="ECO:0000259" key="4">
    <source>
        <dbReference type="Pfam" id="PF00550"/>
    </source>
</evidence>
<dbReference type="EMBL" id="CDMZ01000151">
    <property type="protein sequence ID" value="CEM07886.1"/>
    <property type="molecule type" value="Genomic_DNA"/>
</dbReference>
<dbReference type="InterPro" id="IPR025110">
    <property type="entry name" value="AMP-bd_C"/>
</dbReference>
<evidence type="ECO:0000313" key="6">
    <source>
        <dbReference type="EMBL" id="CEM07886.1"/>
    </source>
</evidence>
<dbReference type="Gene3D" id="3.30.300.30">
    <property type="match status" value="1"/>
</dbReference>
<evidence type="ECO:0000259" key="5">
    <source>
        <dbReference type="Pfam" id="PF23024"/>
    </source>
</evidence>
<sequence>MPDEVPRLAEGGEKGLNLGERGDGWFPPLKTRSTTILHSLFKHALEKPNEPLMHWLNQEGRVAVEYTRGELWTRASIVAERLKKVGVREGQRVMIVFPFGIEFVVGMVALWRLGATVVSVYPPNPAKLQQDVKKLRQFQEDCGASVALTTAKYKLLVGATGLKVTWPKLDWIAVDGGMPKNVRDLPIQTTDSWTTAPPDATALIQYTSGSISFPKGVELTFGNIAHQMDYMRHLAHAALKIPAEECVGVHFVPQYHDFGLIASYLLTLDFGSKGYFLSPLDFIQNPPLWFRCVSRYGATYTNGPSFAFGLSIKRLEAKGECLQCPRLGFCSLGGEPSDFEMLPKMQSVLGISPNAVYNCWGQAETGVMATTFGTNSCHQGKWSVGSVAFASAMGVEVKVVDIQTMQDVPDGSEGEVWIKSESVGKGYLNKPEKSAETFNAVLKASFAKDTTGGKGGKGVEASGPKGELDEKEQERELEEVVEDLCQTSQSLKPEEMRKVTFETKKMNGESTGWLRSGDIGVVSSGELFILSRLKDLIIVAGKNFAPVDLERAAEQAFPDDIRPGSTVAFQSSEGSVVLVCEVREGVDLSGLQLLSSRVRARVEGEIGLELEVAALVRKGAVPKTTSGKVRRAETKRMWEAGELTALAGSERTELDGATSLEALFKAAGVSDWDETLAANGIDSLKLTQLVQTAQEKFGVTVSFAEASEKSAGDLLKDLTAANSRKEIVRVPVERLLSKEEGEGAERTRKRSTCTEIFCRLLIQTVVIMYVTACVIGSSLPSAYFVQELWEDTNWWNINGRAGPLIVASLVLYGFTFSAVVILSKWVLLGRWRPKGPVRRWSFQFARWWTVQRLAAVWETSAGSYVLDTPLASLFYILLGARVSMSARIESFLRDWDFVSVGPRAHVKGLLLARVFCGRSLFFGPVKIERGASVGGGGIVYPWSVVGKDVEVAAGSVVLVGDRLEEGPGSRYEGVPAKLVKDGEGGRARSGWEVVEDWYRLLLVFAFATQSAAFSALWAWVIPESPLEGRLETWTEKSIEIIATQLAVFLLVGLSNAACVILLKWTFLAPLAVDLYGRWTWNLWFRIFPRTALCLSWHRALGLRVHPTATALLIPESVAPSKAHLVSVGQHSFMSSPLFVPEWPQGVAKSVWTWIGSLFTRDKLLPPWWSVMKPTIEVPGGMEVGLRTRWEEGAVANEGALGTSPGTRIRKGDVLQRGRVGMGNPLKIQLGTGKASLKNRKSTVLISPGIAPIRRETQSRLSMFSSQLIRAVSNKTSTPRGPNIDFEDPDDALEEAFFNRRRNSFMSDDAEVPGSATGRQPGHSGSAPAGARLRGGDIEAPSPAGAQGDGLLSSLPHAQSTASKRLVYALHLLLQLCHAVFWCGTLLVAGETVRDAPLYEDGWDTVERVPVAFAIVLSILFGAAVVQTFAFHWVFIGVKRSETEFPQGSARSVLLQHMQEVFGVMRIALIPIMQGTWVHNALLKALGHRLDLDTVLICDGAHLDPNDGGLVELGRWAVLDLGSKAESHIVSGGNAEFRVLRVGGEAVLHPLSMLCQGAIGERAHLLPNSRPLKGLALPAASVSVGNPSLQGVRKEFESVSGPLDAV</sequence>
<accession>A0A0G4F6Y5</accession>
<dbReference type="InterPro" id="IPR011004">
    <property type="entry name" value="Trimer_LpxA-like_sf"/>
</dbReference>
<feature type="compositionally biased region" description="Basic and acidic residues" evidence="1">
    <location>
        <begin position="1"/>
        <end position="13"/>
    </location>
</feature>